<comment type="caution">
    <text evidence="1">The sequence shown here is derived from an EMBL/GenBank/DDBJ whole genome shotgun (WGS) entry which is preliminary data.</text>
</comment>
<accession>A0ABR2D0C8</accession>
<name>A0ABR2D0C8_9ROSI</name>
<evidence type="ECO:0000313" key="2">
    <source>
        <dbReference type="Proteomes" id="UP001472677"/>
    </source>
</evidence>
<proteinExistence type="predicted"/>
<organism evidence="1 2">
    <name type="scientific">Hibiscus sabdariffa</name>
    <name type="common">roselle</name>
    <dbReference type="NCBI Taxonomy" id="183260"/>
    <lineage>
        <taxon>Eukaryota</taxon>
        <taxon>Viridiplantae</taxon>
        <taxon>Streptophyta</taxon>
        <taxon>Embryophyta</taxon>
        <taxon>Tracheophyta</taxon>
        <taxon>Spermatophyta</taxon>
        <taxon>Magnoliopsida</taxon>
        <taxon>eudicotyledons</taxon>
        <taxon>Gunneridae</taxon>
        <taxon>Pentapetalae</taxon>
        <taxon>rosids</taxon>
        <taxon>malvids</taxon>
        <taxon>Malvales</taxon>
        <taxon>Malvaceae</taxon>
        <taxon>Malvoideae</taxon>
        <taxon>Hibiscus</taxon>
    </lineage>
</organism>
<keyword evidence="2" id="KW-1185">Reference proteome</keyword>
<dbReference type="EMBL" id="JBBPBM010000038">
    <property type="protein sequence ID" value="KAK8527200.1"/>
    <property type="molecule type" value="Genomic_DNA"/>
</dbReference>
<protein>
    <submittedName>
        <fullName evidence="1">Uncharacterized protein</fullName>
    </submittedName>
</protein>
<evidence type="ECO:0000313" key="1">
    <source>
        <dbReference type="EMBL" id="KAK8527200.1"/>
    </source>
</evidence>
<sequence>MVWKAKDCIFSFNLGVEQFVKILMDDIFCGQNAYFCSNMGIMGGKLCVTRIHWVGFTTVLKVVWNCAPNFYNVMAYLKSSVSFYPHSFLDDSNITCQPVSTLQGSSEKKTPGIATFPKGFEEYGDFGRKIVLSDSTTRFTTVVKAI</sequence>
<gene>
    <name evidence="1" type="ORF">V6N12_054424</name>
</gene>
<reference evidence="1 2" key="1">
    <citation type="journal article" date="2024" name="G3 (Bethesda)">
        <title>Genome assembly of Hibiscus sabdariffa L. provides insights into metabolisms of medicinal natural products.</title>
        <authorList>
            <person name="Kim T."/>
        </authorList>
    </citation>
    <scope>NUCLEOTIDE SEQUENCE [LARGE SCALE GENOMIC DNA]</scope>
    <source>
        <strain evidence="1">TK-2024</strain>
        <tissue evidence="1">Old leaves</tissue>
    </source>
</reference>
<dbReference type="Proteomes" id="UP001472677">
    <property type="component" value="Unassembled WGS sequence"/>
</dbReference>